<evidence type="ECO:0000259" key="6">
    <source>
        <dbReference type="Pfam" id="PF00155"/>
    </source>
</evidence>
<dbReference type="EC" id="4.4.1.13" evidence="2"/>
<dbReference type="Gene3D" id="3.40.640.10">
    <property type="entry name" value="Type I PLP-dependent aspartate aminotransferase-like (Major domain)"/>
    <property type="match status" value="1"/>
</dbReference>
<dbReference type="GeneID" id="78570121"/>
<evidence type="ECO:0000256" key="4">
    <source>
        <dbReference type="ARBA" id="ARBA00023239"/>
    </source>
</evidence>
<dbReference type="InterPro" id="IPR015424">
    <property type="entry name" value="PyrdxlP-dep_Trfase"/>
</dbReference>
<dbReference type="OrthoDB" id="9802872at2"/>
<dbReference type="GO" id="GO:0030170">
    <property type="term" value="F:pyridoxal phosphate binding"/>
    <property type="evidence" value="ECO:0007669"/>
    <property type="project" value="InterPro"/>
</dbReference>
<reference evidence="7 8" key="1">
    <citation type="submission" date="2018-06" db="EMBL/GenBank/DDBJ databases">
        <authorList>
            <consortium name="Pathogen Informatics"/>
            <person name="Doyle S."/>
        </authorList>
    </citation>
    <scope>NUCLEOTIDE SEQUENCE [LARGE SCALE GENOMIC DNA]</scope>
    <source>
        <strain evidence="7 8">NCTC13043</strain>
    </source>
</reference>
<dbReference type="InterPro" id="IPR004839">
    <property type="entry name" value="Aminotransferase_I/II_large"/>
</dbReference>
<dbReference type="NCBIfam" id="TIGR04350">
    <property type="entry name" value="C_S_lyase_PatB"/>
    <property type="match status" value="1"/>
</dbReference>
<evidence type="ECO:0000313" key="7">
    <source>
        <dbReference type="EMBL" id="SUC11526.1"/>
    </source>
</evidence>
<accession>A0A379EYQ2</accession>
<evidence type="ECO:0000313" key="8">
    <source>
        <dbReference type="Proteomes" id="UP000254235"/>
    </source>
</evidence>
<dbReference type="PANTHER" id="PTHR43525:SF1">
    <property type="entry name" value="PROTEIN MALY"/>
    <property type="match status" value="1"/>
</dbReference>
<keyword evidence="4 7" id="KW-0456">Lyase</keyword>
<sequence>MEDINFDKFVNRRGTNSVKWDEEKEEGIIPLWVADMDFPAAPAIRKAVEERAKHGIFGYAIVGDSYYEAIINWFKRRHNWQIERNSIIYTTGVIPAISASIKALAMPGENVLIQTPVYNCFYSCIRNQGMQILENPLKREGNTYVVDWHDFEKKCSDEKTTLFLLCNPHNPAGRVWTKDELAQMNDICMRHNVKVISDEIHCELIMPGYTFTPFATVNSNCLANSVVCNSPTKNFNIAGLQIANIVCSNEEWRRRIDRVINIFEVCDVNPFGPIALEAAYNESEEWLNKLLLYIADNYALLTDTFKEHLPDYEVLKLEGTYLVWVDIRKSGLKSDVLAEKLLHDGKVQVNSGMMYGKTAGENYIRINIACTRATLQEGLNRIIKILSHL</sequence>
<dbReference type="InterPro" id="IPR015421">
    <property type="entry name" value="PyrdxlP-dep_Trfase_major"/>
</dbReference>
<evidence type="ECO:0000256" key="2">
    <source>
        <dbReference type="ARBA" id="ARBA00012224"/>
    </source>
</evidence>
<organism evidence="7 8">
    <name type="scientific">Prevotella pallens</name>
    <dbReference type="NCBI Taxonomy" id="60133"/>
    <lineage>
        <taxon>Bacteria</taxon>
        <taxon>Pseudomonadati</taxon>
        <taxon>Bacteroidota</taxon>
        <taxon>Bacteroidia</taxon>
        <taxon>Bacteroidales</taxon>
        <taxon>Prevotellaceae</taxon>
        <taxon>Prevotella</taxon>
    </lineage>
</organism>
<comment type="similarity">
    <text evidence="5">Belongs to the class-II pyridoxal-phosphate-dependent aminotransferase family. MalY/PatB cystathionine beta-lyase subfamily.</text>
</comment>
<evidence type="ECO:0000256" key="5">
    <source>
        <dbReference type="ARBA" id="ARBA00037974"/>
    </source>
</evidence>
<dbReference type="SUPFAM" id="SSF53383">
    <property type="entry name" value="PLP-dependent transferases"/>
    <property type="match status" value="1"/>
</dbReference>
<dbReference type="RefSeq" id="WP_115082833.1">
    <property type="nucleotide sequence ID" value="NZ_UGTP01000001.1"/>
</dbReference>
<dbReference type="Proteomes" id="UP000254235">
    <property type="component" value="Unassembled WGS sequence"/>
</dbReference>
<dbReference type="GO" id="GO:0047804">
    <property type="term" value="F:cysteine-S-conjugate beta-lyase activity"/>
    <property type="evidence" value="ECO:0007669"/>
    <property type="project" value="UniProtKB-EC"/>
</dbReference>
<feature type="domain" description="Aminotransferase class I/classII large" evidence="6">
    <location>
        <begin position="29"/>
        <end position="382"/>
    </location>
</feature>
<dbReference type="InterPro" id="IPR027619">
    <property type="entry name" value="C-S_lyase_PatB-like"/>
</dbReference>
<comment type="cofactor">
    <cofactor evidence="1">
        <name>pyridoxal 5'-phosphate</name>
        <dbReference type="ChEBI" id="CHEBI:597326"/>
    </cofactor>
</comment>
<name>A0A379EYQ2_9BACT</name>
<dbReference type="CDD" id="cd00609">
    <property type="entry name" value="AAT_like"/>
    <property type="match status" value="1"/>
</dbReference>
<dbReference type="EMBL" id="UGTP01000001">
    <property type="protein sequence ID" value="SUC11526.1"/>
    <property type="molecule type" value="Genomic_DNA"/>
</dbReference>
<dbReference type="Pfam" id="PF00155">
    <property type="entry name" value="Aminotran_1_2"/>
    <property type="match status" value="1"/>
</dbReference>
<gene>
    <name evidence="7" type="primary">patB</name>
    <name evidence="7" type="ORF">NCTC13043_00382</name>
</gene>
<dbReference type="PANTHER" id="PTHR43525">
    <property type="entry name" value="PROTEIN MALY"/>
    <property type="match status" value="1"/>
</dbReference>
<dbReference type="InterPro" id="IPR015422">
    <property type="entry name" value="PyrdxlP-dep_Trfase_small"/>
</dbReference>
<proteinExistence type="inferred from homology"/>
<protein>
    <recommendedName>
        <fullName evidence="2">cysteine-S-conjugate beta-lyase</fullName>
        <ecNumber evidence="2">4.4.1.13</ecNumber>
    </recommendedName>
</protein>
<dbReference type="AlphaFoldDB" id="A0A379EYQ2"/>
<dbReference type="Gene3D" id="3.90.1150.10">
    <property type="entry name" value="Aspartate Aminotransferase, domain 1"/>
    <property type="match status" value="1"/>
</dbReference>
<keyword evidence="3" id="KW-0663">Pyridoxal phosphate</keyword>
<dbReference type="InterPro" id="IPR051798">
    <property type="entry name" value="Class-II_PLP-Dep_Aminotrans"/>
</dbReference>
<evidence type="ECO:0000256" key="1">
    <source>
        <dbReference type="ARBA" id="ARBA00001933"/>
    </source>
</evidence>
<evidence type="ECO:0000256" key="3">
    <source>
        <dbReference type="ARBA" id="ARBA00022898"/>
    </source>
</evidence>